<evidence type="ECO:0000256" key="1">
    <source>
        <dbReference type="SAM" id="Phobius"/>
    </source>
</evidence>
<reference evidence="2 3" key="1">
    <citation type="submission" date="2020-03" db="EMBL/GenBank/DDBJ databases">
        <title>Soil Listeria distribution.</title>
        <authorList>
            <person name="Liao J."/>
            <person name="Wiedmann M."/>
        </authorList>
    </citation>
    <scope>NUCLEOTIDE SEQUENCE [LARGE SCALE GENOMIC DNA]</scope>
    <source>
        <strain evidence="2 3">FSL L7-1645</strain>
    </source>
</reference>
<dbReference type="EMBL" id="JAARPY010000004">
    <property type="protein sequence ID" value="MBC1398313.1"/>
    <property type="molecule type" value="Genomic_DNA"/>
</dbReference>
<evidence type="ECO:0000313" key="2">
    <source>
        <dbReference type="EMBL" id="MBC1398313.1"/>
    </source>
</evidence>
<comment type="caution">
    <text evidence="2">The sequence shown here is derived from an EMBL/GenBank/DDBJ whole genome shotgun (WGS) entry which is preliminary data.</text>
</comment>
<name>A0A841YDI8_9LIST</name>
<organism evidence="2 3">
    <name type="scientific">Listeria fleischmannii</name>
    <dbReference type="NCBI Taxonomy" id="1069827"/>
    <lineage>
        <taxon>Bacteria</taxon>
        <taxon>Bacillati</taxon>
        <taxon>Bacillota</taxon>
        <taxon>Bacilli</taxon>
        <taxon>Bacillales</taxon>
        <taxon>Listeriaceae</taxon>
        <taxon>Listeria</taxon>
    </lineage>
</organism>
<sequence length="52" mass="6186">MQEALILTSIIILGIAALVFDYHYTVRRALRYMKQNNLSKQNLKDRIEIYED</sequence>
<dbReference type="RefSeq" id="WP_007548836.1">
    <property type="nucleotide sequence ID" value="NZ_JAARPY010000004.1"/>
</dbReference>
<feature type="transmembrane region" description="Helical" evidence="1">
    <location>
        <begin position="6"/>
        <end position="24"/>
    </location>
</feature>
<keyword evidence="1" id="KW-0472">Membrane</keyword>
<accession>A0A841YDI8</accession>
<dbReference type="Proteomes" id="UP000571128">
    <property type="component" value="Unassembled WGS sequence"/>
</dbReference>
<keyword evidence="1" id="KW-0812">Transmembrane</keyword>
<dbReference type="AlphaFoldDB" id="A0A841YDI8"/>
<keyword evidence="1" id="KW-1133">Transmembrane helix</keyword>
<protein>
    <submittedName>
        <fullName evidence="2">Uncharacterized protein</fullName>
    </submittedName>
</protein>
<proteinExistence type="predicted"/>
<gene>
    <name evidence="2" type="ORF">HB844_05445</name>
</gene>
<evidence type="ECO:0000313" key="3">
    <source>
        <dbReference type="Proteomes" id="UP000571128"/>
    </source>
</evidence>